<dbReference type="PROSITE" id="PS50932">
    <property type="entry name" value="HTH_LACI_2"/>
    <property type="match status" value="1"/>
</dbReference>
<keyword evidence="2" id="KW-0238">DNA-binding</keyword>
<dbReference type="CDD" id="cd01392">
    <property type="entry name" value="HTH_LacI"/>
    <property type="match status" value="1"/>
</dbReference>
<dbReference type="PANTHER" id="PTHR30146">
    <property type="entry name" value="LACI-RELATED TRANSCRIPTIONAL REPRESSOR"/>
    <property type="match status" value="1"/>
</dbReference>
<organism evidence="5 6">
    <name type="scientific">Microbispora corallina</name>
    <dbReference type="NCBI Taxonomy" id="83302"/>
    <lineage>
        <taxon>Bacteria</taxon>
        <taxon>Bacillati</taxon>
        <taxon>Actinomycetota</taxon>
        <taxon>Actinomycetes</taxon>
        <taxon>Streptosporangiales</taxon>
        <taxon>Streptosporangiaceae</taxon>
        <taxon>Microbispora</taxon>
    </lineage>
</organism>
<evidence type="ECO:0000256" key="1">
    <source>
        <dbReference type="ARBA" id="ARBA00023015"/>
    </source>
</evidence>
<keyword evidence="6" id="KW-1185">Reference proteome</keyword>
<reference evidence="5 6" key="1">
    <citation type="submission" date="2021-01" db="EMBL/GenBank/DDBJ databases">
        <title>Whole genome shotgun sequence of Microbispora corallina NBRC 16416.</title>
        <authorList>
            <person name="Komaki H."/>
            <person name="Tamura T."/>
        </authorList>
    </citation>
    <scope>NUCLEOTIDE SEQUENCE [LARGE SCALE GENOMIC DNA]</scope>
    <source>
        <strain evidence="5 6">NBRC 16416</strain>
    </source>
</reference>
<evidence type="ECO:0000256" key="3">
    <source>
        <dbReference type="ARBA" id="ARBA00023163"/>
    </source>
</evidence>
<accession>A0ABQ4FST9</accession>
<dbReference type="Pfam" id="PF13377">
    <property type="entry name" value="Peripla_BP_3"/>
    <property type="match status" value="1"/>
</dbReference>
<dbReference type="SUPFAM" id="SSF53822">
    <property type="entry name" value="Periplasmic binding protein-like I"/>
    <property type="match status" value="1"/>
</dbReference>
<dbReference type="InterPro" id="IPR010982">
    <property type="entry name" value="Lambda_DNA-bd_dom_sf"/>
</dbReference>
<dbReference type="Gene3D" id="1.10.260.40">
    <property type="entry name" value="lambda repressor-like DNA-binding domains"/>
    <property type="match status" value="1"/>
</dbReference>
<dbReference type="SUPFAM" id="SSF47413">
    <property type="entry name" value="lambda repressor-like DNA-binding domains"/>
    <property type="match status" value="1"/>
</dbReference>
<keyword evidence="1" id="KW-0805">Transcription regulation</keyword>
<evidence type="ECO:0000259" key="4">
    <source>
        <dbReference type="PROSITE" id="PS50932"/>
    </source>
</evidence>
<dbReference type="SMART" id="SM00354">
    <property type="entry name" value="HTH_LACI"/>
    <property type="match status" value="1"/>
</dbReference>
<dbReference type="PROSITE" id="PS00356">
    <property type="entry name" value="HTH_LACI_1"/>
    <property type="match status" value="1"/>
</dbReference>
<keyword evidence="3" id="KW-0804">Transcription</keyword>
<gene>
    <name evidence="5" type="ORF">Mco01_08790</name>
</gene>
<evidence type="ECO:0000313" key="6">
    <source>
        <dbReference type="Proteomes" id="UP000603904"/>
    </source>
</evidence>
<dbReference type="Pfam" id="PF00356">
    <property type="entry name" value="LacI"/>
    <property type="match status" value="1"/>
</dbReference>
<dbReference type="CDD" id="cd01574">
    <property type="entry name" value="PBP1_LacI"/>
    <property type="match status" value="1"/>
</dbReference>
<sequence length="340" mass="36745">MGPSPERRPPVMADVAKVAGVSHQTVSRVLNDHPNVRAETRTRVLRAIDQLGYRRNLVARALVTKHSRTLGVVSFDTTLYGPASTVYGIEQAAREAGYFVSIVSLRTIDRAGVHDAIDYLTDQGVDGIVVVAPQRSAAQALEDMPTGMPAVAVEGGQAGEVSVVSVDQVEGAALATRHLLDLGHETVWHISGPADWLEAEGRVQGWREALTAAGHRVPDVLAGDWSPRSGYRAGKRLAEMTSEVTAVFVANDQMALGVLRAFAEEGVRVPEQISIVGFDDIPESEFFSPPLTTIRQDFGAVGRRSIDVLLRQIEAEGPCERERHVVPPRFVARASTAHAR</sequence>
<feature type="domain" description="HTH lacI-type" evidence="4">
    <location>
        <begin position="10"/>
        <end position="64"/>
    </location>
</feature>
<evidence type="ECO:0000256" key="2">
    <source>
        <dbReference type="ARBA" id="ARBA00023125"/>
    </source>
</evidence>
<evidence type="ECO:0000313" key="5">
    <source>
        <dbReference type="EMBL" id="GIH37879.1"/>
    </source>
</evidence>
<dbReference type="EMBL" id="BOOC01000003">
    <property type="protein sequence ID" value="GIH37879.1"/>
    <property type="molecule type" value="Genomic_DNA"/>
</dbReference>
<comment type="caution">
    <text evidence="5">The sequence shown here is derived from an EMBL/GenBank/DDBJ whole genome shotgun (WGS) entry which is preliminary data.</text>
</comment>
<proteinExistence type="predicted"/>
<dbReference type="InterPro" id="IPR000843">
    <property type="entry name" value="HTH_LacI"/>
</dbReference>
<name>A0ABQ4FST9_9ACTN</name>
<dbReference type="PANTHER" id="PTHR30146:SF109">
    <property type="entry name" value="HTH-TYPE TRANSCRIPTIONAL REGULATOR GALS"/>
    <property type="match status" value="1"/>
</dbReference>
<dbReference type="Proteomes" id="UP000603904">
    <property type="component" value="Unassembled WGS sequence"/>
</dbReference>
<dbReference type="InterPro" id="IPR046335">
    <property type="entry name" value="LacI/GalR-like_sensor"/>
</dbReference>
<dbReference type="Gene3D" id="3.40.50.2300">
    <property type="match status" value="2"/>
</dbReference>
<dbReference type="InterPro" id="IPR028082">
    <property type="entry name" value="Peripla_BP_I"/>
</dbReference>
<protein>
    <submittedName>
        <fullName evidence="5">LacI family transcriptional regulator</fullName>
    </submittedName>
</protein>